<dbReference type="SUPFAM" id="SSF81321">
    <property type="entry name" value="Family A G protein-coupled receptor-like"/>
    <property type="match status" value="1"/>
</dbReference>
<dbReference type="FunFam" id="1.20.1070.10:FF:000279">
    <property type="entry name" value="Trace amine-associated receptor 16f"/>
    <property type="match status" value="1"/>
</dbReference>
<dbReference type="PANTHER" id="PTHR24249:SF381">
    <property type="entry name" value="TRACE AMINE ASSOCIATED RECEPTOR 19P-RELATED"/>
    <property type="match status" value="1"/>
</dbReference>
<evidence type="ECO:0000256" key="8">
    <source>
        <dbReference type="ARBA" id="ARBA00023170"/>
    </source>
</evidence>
<feature type="transmembrane region" description="Helical" evidence="12">
    <location>
        <begin position="284"/>
        <end position="303"/>
    </location>
</feature>
<keyword evidence="6 12" id="KW-0472">Membrane</keyword>
<name>A0A8C4RKF4_ERPCA</name>
<dbReference type="InterPro" id="IPR000276">
    <property type="entry name" value="GPCR_Rhodpsn"/>
</dbReference>
<protein>
    <submittedName>
        <fullName evidence="14">Trace amine-associated receptor 13c-like</fullName>
    </submittedName>
</protein>
<feature type="transmembrane region" description="Helical" evidence="12">
    <location>
        <begin position="24"/>
        <end position="48"/>
    </location>
</feature>
<evidence type="ECO:0000256" key="7">
    <source>
        <dbReference type="ARBA" id="ARBA00023157"/>
    </source>
</evidence>
<organism evidence="14 15">
    <name type="scientific">Erpetoichthys calabaricus</name>
    <name type="common">Rope fish</name>
    <name type="synonym">Calamoichthys calabaricus</name>
    <dbReference type="NCBI Taxonomy" id="27687"/>
    <lineage>
        <taxon>Eukaryota</taxon>
        <taxon>Metazoa</taxon>
        <taxon>Chordata</taxon>
        <taxon>Craniata</taxon>
        <taxon>Vertebrata</taxon>
        <taxon>Euteleostomi</taxon>
        <taxon>Actinopterygii</taxon>
        <taxon>Polypteriformes</taxon>
        <taxon>Polypteridae</taxon>
        <taxon>Erpetoichthys</taxon>
    </lineage>
</organism>
<keyword evidence="9" id="KW-0325">Glycoprotein</keyword>
<dbReference type="GeneTree" id="ENSGT01120000271932"/>
<dbReference type="Gene3D" id="1.20.1070.10">
    <property type="entry name" value="Rhodopsin 7-helix transmembrane proteins"/>
    <property type="match status" value="1"/>
</dbReference>
<feature type="transmembrane region" description="Helical" evidence="12">
    <location>
        <begin position="89"/>
        <end position="119"/>
    </location>
</feature>
<dbReference type="AlphaFoldDB" id="A0A8C4RKF4"/>
<reference evidence="14" key="2">
    <citation type="submission" date="2025-08" db="UniProtKB">
        <authorList>
            <consortium name="Ensembl"/>
        </authorList>
    </citation>
    <scope>IDENTIFICATION</scope>
</reference>
<dbReference type="PRINTS" id="PR01830">
    <property type="entry name" value="TRACEAMINER"/>
</dbReference>
<reference evidence="14" key="3">
    <citation type="submission" date="2025-09" db="UniProtKB">
        <authorList>
            <consortium name="Ensembl"/>
        </authorList>
    </citation>
    <scope>IDENTIFICATION</scope>
</reference>
<dbReference type="PROSITE" id="PS00237">
    <property type="entry name" value="G_PROTEIN_RECEP_F1_1"/>
    <property type="match status" value="1"/>
</dbReference>
<dbReference type="Pfam" id="PF00001">
    <property type="entry name" value="7tm_1"/>
    <property type="match status" value="1"/>
</dbReference>
<comment type="subcellular location">
    <subcellularLocation>
        <location evidence="1">Cell membrane</location>
        <topology evidence="1">Multi-pass membrane protein</topology>
    </subcellularLocation>
</comment>
<evidence type="ECO:0000256" key="10">
    <source>
        <dbReference type="ARBA" id="ARBA00023224"/>
    </source>
</evidence>
<keyword evidence="10 11" id="KW-0807">Transducer</keyword>
<evidence type="ECO:0000313" key="15">
    <source>
        <dbReference type="Proteomes" id="UP000694620"/>
    </source>
</evidence>
<feature type="transmembrane region" description="Helical" evidence="12">
    <location>
        <begin position="191"/>
        <end position="211"/>
    </location>
</feature>
<evidence type="ECO:0000256" key="3">
    <source>
        <dbReference type="ARBA" id="ARBA00022692"/>
    </source>
</evidence>
<feature type="transmembrane region" description="Helical" evidence="12">
    <location>
        <begin position="249"/>
        <end position="272"/>
    </location>
</feature>
<evidence type="ECO:0000256" key="11">
    <source>
        <dbReference type="RuleBase" id="RU000688"/>
    </source>
</evidence>
<evidence type="ECO:0000256" key="4">
    <source>
        <dbReference type="ARBA" id="ARBA00022989"/>
    </source>
</evidence>
<dbReference type="InterPro" id="IPR017452">
    <property type="entry name" value="GPCR_Rhodpsn_7TM"/>
</dbReference>
<feature type="transmembrane region" description="Helical" evidence="12">
    <location>
        <begin position="60"/>
        <end position="83"/>
    </location>
</feature>
<keyword evidence="7" id="KW-1015">Disulfide bond</keyword>
<sequence>MVQYCFQSANISCLKATRPTELYVILYIFFSAVEMLTVCGNLVVIISISHFKQLHTPTNLLVLSLAVADLLVGVIVMPFTIIRSIESCWYFGSMFCSVYTLFLLLLTSVSISNLVFIAIDRYFAICDPFFYSNKITVQVTLHFISISWLISVFYTLAIIYFKGYIDDPTELNICPGDCVFVFTSKWGTIDMFVTFIFPFSMMILFYTKIFIVAKRHARVINSVTQQRKSSERKEINIPKRSERKAAKTLGIVVAVFIMCWVPYYICTLLVPYMNTDDPSAVVQAFAWIANCNSSMNPVIYALFYPWFKKSLKLIVTLKICNQGSSLINLFPDV</sequence>
<keyword evidence="3 11" id="KW-0812">Transmembrane</keyword>
<reference evidence="14" key="1">
    <citation type="submission" date="2021-06" db="EMBL/GenBank/DDBJ databases">
        <authorList>
            <consortium name="Wellcome Sanger Institute Data Sharing"/>
        </authorList>
    </citation>
    <scope>NUCLEOTIDE SEQUENCE [LARGE SCALE GENOMIC DNA]</scope>
</reference>
<dbReference type="GO" id="GO:0001594">
    <property type="term" value="F:trace-amine receptor activity"/>
    <property type="evidence" value="ECO:0007669"/>
    <property type="project" value="InterPro"/>
</dbReference>
<feature type="domain" description="G-protein coupled receptors family 1 profile" evidence="13">
    <location>
        <begin position="40"/>
        <end position="300"/>
    </location>
</feature>
<evidence type="ECO:0000256" key="2">
    <source>
        <dbReference type="ARBA" id="ARBA00022475"/>
    </source>
</evidence>
<dbReference type="InterPro" id="IPR050569">
    <property type="entry name" value="TAAR"/>
</dbReference>
<dbReference type="Proteomes" id="UP000694620">
    <property type="component" value="Chromosome 3"/>
</dbReference>
<dbReference type="SMART" id="SM01381">
    <property type="entry name" value="7TM_GPCR_Srsx"/>
    <property type="match status" value="1"/>
</dbReference>
<dbReference type="PROSITE" id="PS50262">
    <property type="entry name" value="G_PROTEIN_RECEP_F1_2"/>
    <property type="match status" value="1"/>
</dbReference>
<comment type="similarity">
    <text evidence="11">Belongs to the G-protein coupled receptor 1 family.</text>
</comment>
<evidence type="ECO:0000259" key="13">
    <source>
        <dbReference type="PROSITE" id="PS50262"/>
    </source>
</evidence>
<keyword evidence="15" id="KW-1185">Reference proteome</keyword>
<proteinExistence type="inferred from homology"/>
<evidence type="ECO:0000256" key="1">
    <source>
        <dbReference type="ARBA" id="ARBA00004651"/>
    </source>
</evidence>
<evidence type="ECO:0000256" key="5">
    <source>
        <dbReference type="ARBA" id="ARBA00023040"/>
    </source>
</evidence>
<dbReference type="PRINTS" id="PR00237">
    <property type="entry name" value="GPCRRHODOPSN"/>
</dbReference>
<dbReference type="PANTHER" id="PTHR24249">
    <property type="entry name" value="HISTAMINE RECEPTOR-RELATED G-PROTEIN COUPLED RECEPTOR"/>
    <property type="match status" value="1"/>
</dbReference>
<dbReference type="InterPro" id="IPR009132">
    <property type="entry name" value="TAAR_fam"/>
</dbReference>
<accession>A0A8C4RKF4</accession>
<evidence type="ECO:0000256" key="12">
    <source>
        <dbReference type="SAM" id="Phobius"/>
    </source>
</evidence>
<dbReference type="Ensembl" id="ENSECRT00000003879.1">
    <property type="protein sequence ID" value="ENSECRP00000003818.1"/>
    <property type="gene ID" value="ENSECRG00000002622.1"/>
</dbReference>
<dbReference type="CDD" id="cd15055">
    <property type="entry name" value="7tmA_TAARs"/>
    <property type="match status" value="1"/>
</dbReference>
<evidence type="ECO:0000256" key="9">
    <source>
        <dbReference type="ARBA" id="ARBA00023180"/>
    </source>
</evidence>
<evidence type="ECO:0000313" key="14">
    <source>
        <dbReference type="Ensembl" id="ENSECRP00000003818.1"/>
    </source>
</evidence>
<keyword evidence="2" id="KW-1003">Cell membrane</keyword>
<evidence type="ECO:0000256" key="6">
    <source>
        <dbReference type="ARBA" id="ARBA00023136"/>
    </source>
</evidence>
<keyword evidence="5 11" id="KW-0297">G-protein coupled receptor</keyword>
<feature type="transmembrane region" description="Helical" evidence="12">
    <location>
        <begin position="139"/>
        <end position="161"/>
    </location>
</feature>
<dbReference type="GO" id="GO:0005886">
    <property type="term" value="C:plasma membrane"/>
    <property type="evidence" value="ECO:0007669"/>
    <property type="project" value="UniProtKB-SubCell"/>
</dbReference>
<keyword evidence="4 12" id="KW-1133">Transmembrane helix</keyword>
<keyword evidence="8 11" id="KW-0675">Receptor</keyword>